<dbReference type="FunFam" id="3.20.20.80:FF:000050">
    <property type="entry name" value="Beta-mannosidase B"/>
    <property type="match status" value="1"/>
</dbReference>
<dbReference type="InterPro" id="IPR041625">
    <property type="entry name" value="Beta-mannosidase_Ig"/>
</dbReference>
<comment type="subunit">
    <text evidence="6">Monomer.</text>
</comment>
<evidence type="ECO:0000256" key="10">
    <source>
        <dbReference type="ARBA" id="ARBA00022801"/>
    </source>
</evidence>
<dbReference type="InterPro" id="IPR041447">
    <property type="entry name" value="Mannosidase_ig"/>
</dbReference>
<dbReference type="GO" id="GO:0006516">
    <property type="term" value="P:glycoprotein catabolic process"/>
    <property type="evidence" value="ECO:0007669"/>
    <property type="project" value="TreeGrafter"/>
</dbReference>
<evidence type="ECO:0000256" key="6">
    <source>
        <dbReference type="ARBA" id="ARBA00011245"/>
    </source>
</evidence>
<comment type="pathway">
    <text evidence="4">Glycan metabolism; N-glycan degradation.</text>
</comment>
<evidence type="ECO:0000259" key="20">
    <source>
        <dbReference type="Pfam" id="PF22666"/>
    </source>
</evidence>
<keyword evidence="22" id="KW-1185">Reference proteome</keyword>
<dbReference type="InterPro" id="IPR050887">
    <property type="entry name" value="Beta-mannosidase_GH2"/>
</dbReference>
<comment type="caution">
    <text evidence="21">The sequence shown here is derived from an EMBL/GenBank/DDBJ whole genome shotgun (WGS) entry which is preliminary data.</text>
</comment>
<dbReference type="InterPro" id="IPR017853">
    <property type="entry name" value="GH"/>
</dbReference>
<evidence type="ECO:0000256" key="16">
    <source>
        <dbReference type="ARBA" id="ARBA00033445"/>
    </source>
</evidence>
<evidence type="ECO:0000256" key="3">
    <source>
        <dbReference type="ARBA" id="ARBA00004371"/>
    </source>
</evidence>
<evidence type="ECO:0000256" key="11">
    <source>
        <dbReference type="ARBA" id="ARBA00023157"/>
    </source>
</evidence>
<evidence type="ECO:0000256" key="4">
    <source>
        <dbReference type="ARBA" id="ARBA00004740"/>
    </source>
</evidence>
<gene>
    <name evidence="21" type="ORF">EMPS_05532</name>
</gene>
<evidence type="ECO:0000256" key="9">
    <source>
        <dbReference type="ARBA" id="ARBA00022729"/>
    </source>
</evidence>
<evidence type="ECO:0000256" key="12">
    <source>
        <dbReference type="ARBA" id="ARBA00023180"/>
    </source>
</evidence>
<evidence type="ECO:0000256" key="7">
    <source>
        <dbReference type="ARBA" id="ARBA00012754"/>
    </source>
</evidence>
<evidence type="ECO:0000259" key="18">
    <source>
        <dbReference type="Pfam" id="PF17753"/>
    </source>
</evidence>
<evidence type="ECO:0000313" key="22">
    <source>
        <dbReference type="Proteomes" id="UP000827284"/>
    </source>
</evidence>
<dbReference type="PANTHER" id="PTHR43730:SF1">
    <property type="entry name" value="BETA-MANNOSIDASE"/>
    <property type="match status" value="1"/>
</dbReference>
<dbReference type="Pfam" id="PF17786">
    <property type="entry name" value="Mannosidase_ig"/>
    <property type="match status" value="1"/>
</dbReference>
<protein>
    <recommendedName>
        <fullName evidence="8">Beta-mannosidase</fullName>
        <ecNumber evidence="7">3.2.1.25</ecNumber>
    </recommendedName>
    <alternativeName>
        <fullName evidence="15">Lysosomal beta A mannosidase</fullName>
    </alternativeName>
    <alternativeName>
        <fullName evidence="16">Mannanase</fullName>
    </alternativeName>
</protein>
<dbReference type="SUPFAM" id="SSF49303">
    <property type="entry name" value="beta-Galactosidase/glucuronidase domain"/>
    <property type="match status" value="2"/>
</dbReference>
<dbReference type="PANTHER" id="PTHR43730">
    <property type="entry name" value="BETA-MANNOSIDASE"/>
    <property type="match status" value="1"/>
</dbReference>
<evidence type="ECO:0000259" key="19">
    <source>
        <dbReference type="Pfam" id="PF17786"/>
    </source>
</evidence>
<keyword evidence="12" id="KW-0325">Glycoprotein</keyword>
<comment type="subcellular location">
    <subcellularLocation>
        <location evidence="3">Lysosome</location>
    </subcellularLocation>
</comment>
<evidence type="ECO:0000256" key="15">
    <source>
        <dbReference type="ARBA" id="ARBA00032581"/>
    </source>
</evidence>
<dbReference type="Gene3D" id="2.60.120.260">
    <property type="entry name" value="Galactose-binding domain-like"/>
    <property type="match status" value="1"/>
</dbReference>
<dbReference type="FunFam" id="2.60.120.260:FF:000060">
    <property type="entry name" value="Probable beta-mannosidase"/>
    <property type="match status" value="1"/>
</dbReference>
<feature type="domain" description="Beta-mannosidase Ig-fold" evidence="18">
    <location>
        <begin position="952"/>
        <end position="1021"/>
    </location>
</feature>
<proteinExistence type="inferred from homology"/>
<dbReference type="SUPFAM" id="SSF51445">
    <property type="entry name" value="(Trans)glycosidases"/>
    <property type="match status" value="1"/>
</dbReference>
<dbReference type="GO" id="GO:0004567">
    <property type="term" value="F:beta-mannosidase activity"/>
    <property type="evidence" value="ECO:0007669"/>
    <property type="project" value="UniProtKB-EC"/>
</dbReference>
<keyword evidence="14" id="KW-0326">Glycosidase</keyword>
<dbReference type="GO" id="GO:0005975">
    <property type="term" value="P:carbohydrate metabolic process"/>
    <property type="evidence" value="ECO:0007669"/>
    <property type="project" value="InterPro"/>
</dbReference>
<dbReference type="EMBL" id="BQFW01000007">
    <property type="protein sequence ID" value="GJJ73174.1"/>
    <property type="molecule type" value="Genomic_DNA"/>
</dbReference>
<dbReference type="Pfam" id="PF22666">
    <property type="entry name" value="Glyco_hydro_2_N2"/>
    <property type="match status" value="1"/>
</dbReference>
<organism evidence="21 22">
    <name type="scientific">Entomortierella parvispora</name>
    <dbReference type="NCBI Taxonomy" id="205924"/>
    <lineage>
        <taxon>Eukaryota</taxon>
        <taxon>Fungi</taxon>
        <taxon>Fungi incertae sedis</taxon>
        <taxon>Mucoromycota</taxon>
        <taxon>Mortierellomycotina</taxon>
        <taxon>Mortierellomycetes</taxon>
        <taxon>Mortierellales</taxon>
        <taxon>Mortierellaceae</taxon>
        <taxon>Entomortierella</taxon>
    </lineage>
</organism>
<evidence type="ECO:0000259" key="17">
    <source>
        <dbReference type="Pfam" id="PF02836"/>
    </source>
</evidence>
<keyword evidence="9" id="KW-0732">Signal</keyword>
<evidence type="ECO:0000256" key="5">
    <source>
        <dbReference type="ARBA" id="ARBA00007401"/>
    </source>
</evidence>
<evidence type="ECO:0000256" key="8">
    <source>
        <dbReference type="ARBA" id="ARBA00015707"/>
    </source>
</evidence>
<comment type="catalytic activity">
    <reaction evidence="1">
        <text>Hydrolysis of terminal, non-reducing beta-D-mannose residues in beta-D-mannosides.</text>
        <dbReference type="EC" id="3.2.1.25"/>
    </reaction>
</comment>
<evidence type="ECO:0000313" key="21">
    <source>
        <dbReference type="EMBL" id="GJJ73174.1"/>
    </source>
</evidence>
<reference evidence="21" key="2">
    <citation type="journal article" date="2022" name="Microbiol. Resour. Announc.">
        <title>Whole-Genome Sequence of Entomortierella parvispora E1425, a Mucoromycotan Fungus Associated with Burkholderiaceae-Related Endosymbiotic Bacteria.</title>
        <authorList>
            <person name="Herlambang A."/>
            <person name="Guo Y."/>
            <person name="Takashima Y."/>
            <person name="Narisawa K."/>
            <person name="Ohta H."/>
            <person name="Nishizawa T."/>
        </authorList>
    </citation>
    <scope>NUCLEOTIDE SEQUENCE</scope>
    <source>
        <strain evidence="21">E1425</strain>
    </source>
</reference>
<feature type="domain" description="Beta-mannosidase-like galactose-binding" evidence="20">
    <location>
        <begin position="130"/>
        <end position="309"/>
    </location>
</feature>
<dbReference type="AlphaFoldDB" id="A0A9P3HAM4"/>
<dbReference type="OrthoDB" id="2866996at2759"/>
<evidence type="ECO:0000256" key="13">
    <source>
        <dbReference type="ARBA" id="ARBA00023228"/>
    </source>
</evidence>
<dbReference type="EC" id="3.2.1.25" evidence="7"/>
<feature type="domain" description="Glycoside hydrolase family 2 catalytic" evidence="17">
    <location>
        <begin position="463"/>
        <end position="671"/>
    </location>
</feature>
<feature type="domain" description="Mannosidase Ig/CBM-like" evidence="19">
    <location>
        <begin position="824"/>
        <end position="899"/>
    </location>
</feature>
<dbReference type="Pfam" id="PF02836">
    <property type="entry name" value="Glyco_hydro_2_C"/>
    <property type="match status" value="1"/>
</dbReference>
<evidence type="ECO:0000256" key="2">
    <source>
        <dbReference type="ARBA" id="ARBA00003150"/>
    </source>
</evidence>
<evidence type="ECO:0000256" key="1">
    <source>
        <dbReference type="ARBA" id="ARBA00000829"/>
    </source>
</evidence>
<dbReference type="Proteomes" id="UP000827284">
    <property type="component" value="Unassembled WGS sequence"/>
</dbReference>
<dbReference type="Pfam" id="PF17753">
    <property type="entry name" value="Ig_mannosidase"/>
    <property type="match status" value="1"/>
</dbReference>
<dbReference type="InterPro" id="IPR013783">
    <property type="entry name" value="Ig-like_fold"/>
</dbReference>
<dbReference type="InterPro" id="IPR036156">
    <property type="entry name" value="Beta-gal/glucu_dom_sf"/>
</dbReference>
<sequence>MAYNAFLELSQRYSIGYISEISQDDVFLAKEFSKAHSEFPDKEMPWNPTVYALFEVLKLDVQTFPSQQRKEPIVINSVLLLMFVTDDGRLKELAARYLKDANIPSVNTVLDKLENRSHPHTTTIDLNGRWSLQDAESTVKIEALVPGQVHLDLIQAGLLDDDVYYGTNYVKESVRAVMYKTWIYEKEFQVDKDPFSEAFLDCEGLDTIATVTLNGRIVGKTDNQFRHYLLNVRDALLQGTKQTNILRIQFDSAIQNARDGADSYPYYVPDMFNMSAAQHGFPYRNFIRKEQCAFSWDWGPAFAPCGIWRPISLRLSRNYPLITNWSLLTDFDASKNAWVIKLCVELHSDGDQRVALKSELNGETLLISKDLHVGCGHNVLRKSYELKRGSVKEWWPKGYGEAQLYNFKASVSSDAETELASHTFRCGFRTCRLVQDALGADQKGDSFHFQVNGVNIFAKGSNWIPGHVFDRLMTMEKKRALLQNCVAANMNMVRIWGGGRYETDEFYQLCDELGLMVWQEFMFACALYPTDQKFLDNVRLEVTDQVKRLMVHPSVVLWSGNNENQEFMVKGWDKATVLNPYVFTVDYHKLYIETIMSTLRGIDVSRSFISTSPSAGLISESPYTERYILQECECGLYGDVHFYDYKHNGLHVENYPKARFVSEYGAQSMPSFSLWKTISSSDDWHPLSSLCVHRNHHGNGQKEMLEQIEFQLRLSETLSAYLWSDPEKTTISKNLQEAIFDDYCYLTQCVQARSIAAQTEHYRRGQGEASRTMGALYWQLNDIWPGPTWSSIEHNGRWKPLHYFIMNAFADVLISGFEGEDENTFHIHVSNDKREKIEGQVVVKSYHFKSGQCSEVALVPFDIKAQSSMKVVSVNPQGFDQAGMDSNQFLLMATATFQGKDQTNSTVVKMLPQLCPSRTPFSINYLSQDPKIRLDAFLVTMAAKRSDFNGERSGQVQFTLISERVAGWVWLSWIHDVEGHFSENCFWMLAGESREIAFEWRAAGPKDMLTQDQLHIRSLFDVHRTSASLETEQ</sequence>
<comment type="similarity">
    <text evidence="5">Belongs to the glycosyl hydrolase 2 family.</text>
</comment>
<dbReference type="Gene3D" id="2.60.40.10">
    <property type="entry name" value="Immunoglobulins"/>
    <property type="match status" value="3"/>
</dbReference>
<dbReference type="InterPro" id="IPR006103">
    <property type="entry name" value="Glyco_hydro_2_cat"/>
</dbReference>
<dbReference type="InterPro" id="IPR054593">
    <property type="entry name" value="Beta-mannosidase-like_N2"/>
</dbReference>
<keyword evidence="13" id="KW-0458">Lysosome</keyword>
<dbReference type="InterPro" id="IPR008979">
    <property type="entry name" value="Galactose-bd-like_sf"/>
</dbReference>
<accession>A0A9P3HAM4</accession>
<comment type="function">
    <text evidence="2">Exoglycosidase that cleaves the single beta-linked mannose residue from the non-reducing end of all N-linked glycoprotein oligosaccharides.</text>
</comment>
<evidence type="ECO:0000256" key="14">
    <source>
        <dbReference type="ARBA" id="ARBA00023295"/>
    </source>
</evidence>
<dbReference type="Gene3D" id="3.20.20.80">
    <property type="entry name" value="Glycosidases"/>
    <property type="match status" value="1"/>
</dbReference>
<keyword evidence="10" id="KW-0378">Hydrolase</keyword>
<name>A0A9P3HAM4_9FUNG</name>
<reference evidence="21" key="1">
    <citation type="submission" date="2021-11" db="EMBL/GenBank/DDBJ databases">
        <authorList>
            <person name="Herlambang A."/>
            <person name="Guo Y."/>
            <person name="Takashima Y."/>
            <person name="Nishizawa T."/>
        </authorList>
    </citation>
    <scope>NUCLEOTIDE SEQUENCE</scope>
    <source>
        <strain evidence="21">E1425</strain>
    </source>
</reference>
<dbReference type="SUPFAM" id="SSF49785">
    <property type="entry name" value="Galactose-binding domain-like"/>
    <property type="match status" value="1"/>
</dbReference>
<keyword evidence="11" id="KW-1015">Disulfide bond</keyword>